<dbReference type="CDD" id="cd00130">
    <property type="entry name" value="PAS"/>
    <property type="match status" value="1"/>
</dbReference>
<evidence type="ECO:0000259" key="1">
    <source>
        <dbReference type="PROSITE" id="PS50943"/>
    </source>
</evidence>
<dbReference type="PROSITE" id="PS50943">
    <property type="entry name" value="HTH_CROC1"/>
    <property type="match status" value="1"/>
</dbReference>
<proteinExistence type="predicted"/>
<evidence type="ECO:0000313" key="3">
    <source>
        <dbReference type="Proteomes" id="UP001595715"/>
    </source>
</evidence>
<gene>
    <name evidence="2" type="ORF">ACFOZ8_03230</name>
</gene>
<reference evidence="3" key="1">
    <citation type="journal article" date="2019" name="Int. J. Syst. Evol. Microbiol.">
        <title>The Global Catalogue of Microorganisms (GCM) 10K type strain sequencing project: providing services to taxonomists for standard genome sequencing and annotation.</title>
        <authorList>
            <consortium name="The Broad Institute Genomics Platform"/>
            <consortium name="The Broad Institute Genome Sequencing Center for Infectious Disease"/>
            <person name="Wu L."/>
            <person name="Ma J."/>
        </authorList>
    </citation>
    <scope>NUCLEOTIDE SEQUENCE [LARGE SCALE GENOMIC DNA]</scope>
    <source>
        <strain evidence="3">IBRC-M 10987</strain>
    </source>
</reference>
<sequence>MPVFKTIFDTLDTPMALLKGAAARPFFDRVNGAFVQLVGLSRQELEGKPLAALFSDCQLEELSEAARVYPLQGRHEQAPRIKLSCRKLDIAVDAVWLLTAEDVSAAEWIECQSSARPVLMSGVVETDYVISRLEKSPLAAVQDPPLQELEYLQKSILSIIHPEEQDRTIAAIQEAARSRKSSHLTIRTKRLADAVDLEIRLLFHPFYDGSGELKQYAFVVTDLRPNAEPIDPAVKLKIVMARCNISAQQLSETTGISVQTISKLRNGKIRKPQRLTAELIATELGVKPQEIWS</sequence>
<accession>A0ABV8K209</accession>
<feature type="domain" description="HTH cro/C1-type" evidence="1">
    <location>
        <begin position="236"/>
        <end position="291"/>
    </location>
</feature>
<dbReference type="Gene3D" id="1.10.260.40">
    <property type="entry name" value="lambda repressor-like DNA-binding domains"/>
    <property type="match status" value="1"/>
</dbReference>
<protein>
    <submittedName>
        <fullName evidence="2">Helix-turn-helix domain-containing protein</fullName>
    </submittedName>
</protein>
<dbReference type="InterPro" id="IPR001387">
    <property type="entry name" value="Cro/C1-type_HTH"/>
</dbReference>
<dbReference type="Proteomes" id="UP001595715">
    <property type="component" value="Unassembled WGS sequence"/>
</dbReference>
<comment type="caution">
    <text evidence="2">The sequence shown here is derived from an EMBL/GenBank/DDBJ whole genome shotgun (WGS) entry which is preliminary data.</text>
</comment>
<dbReference type="SMART" id="SM00530">
    <property type="entry name" value="HTH_XRE"/>
    <property type="match status" value="1"/>
</dbReference>
<name>A0ABV8K209_9BACL</name>
<dbReference type="InterPro" id="IPR010982">
    <property type="entry name" value="Lambda_DNA-bd_dom_sf"/>
</dbReference>
<dbReference type="RefSeq" id="WP_377717327.1">
    <property type="nucleotide sequence ID" value="NZ_JBHSAM010000007.1"/>
</dbReference>
<dbReference type="CDD" id="cd00093">
    <property type="entry name" value="HTH_XRE"/>
    <property type="match status" value="1"/>
</dbReference>
<dbReference type="InterPro" id="IPR000014">
    <property type="entry name" value="PAS"/>
</dbReference>
<dbReference type="Gene3D" id="3.30.450.20">
    <property type="entry name" value="PAS domain"/>
    <property type="match status" value="1"/>
</dbReference>
<keyword evidence="3" id="KW-1185">Reference proteome</keyword>
<organism evidence="2 3">
    <name type="scientific">Paenibacillus xanthanilyticus</name>
    <dbReference type="NCBI Taxonomy" id="1783531"/>
    <lineage>
        <taxon>Bacteria</taxon>
        <taxon>Bacillati</taxon>
        <taxon>Bacillota</taxon>
        <taxon>Bacilli</taxon>
        <taxon>Bacillales</taxon>
        <taxon>Paenibacillaceae</taxon>
        <taxon>Paenibacillus</taxon>
    </lineage>
</organism>
<dbReference type="SUPFAM" id="SSF47413">
    <property type="entry name" value="lambda repressor-like DNA-binding domains"/>
    <property type="match status" value="1"/>
</dbReference>
<evidence type="ECO:0000313" key="2">
    <source>
        <dbReference type="EMBL" id="MFC4098665.1"/>
    </source>
</evidence>
<dbReference type="EMBL" id="JBHSAM010000007">
    <property type="protein sequence ID" value="MFC4098665.1"/>
    <property type="molecule type" value="Genomic_DNA"/>
</dbReference>
<dbReference type="Pfam" id="PF13443">
    <property type="entry name" value="HTH_26"/>
    <property type="match status" value="1"/>
</dbReference>